<dbReference type="Gene3D" id="3.80.30.30">
    <property type="match status" value="1"/>
</dbReference>
<dbReference type="GO" id="GO:0051539">
    <property type="term" value="F:4 iron, 4 sulfur cluster binding"/>
    <property type="evidence" value="ECO:0007669"/>
    <property type="project" value="TreeGrafter"/>
</dbReference>
<sequence length="379" mass="42911">MNCWNYYSKTLSTILWHPDLPDVEGSALRQRVEQRIARQNLPVASRSWDEVAGSSRDSLPPEVACAETVVVRPGGPADFGPCPGTQGHRCCNYLTLNTYVGCTLGCTYCIMQSYLRNRTLEVLLPHQTQLERIRRLARERPGATVRVGTGEVGDSLLYDPLFDISRQFVEAFADIPNLRFELKTKTDYVEHLPEVPRGSSLVVGFSLNPPGVVTREEGWAATLNERLAAARCALEKGYRLAFHFDPIIYHSGWREAYGEVVKLLGEFSAAPVEWVSLGTLRYPLSLRSAIEERPYALEEFVQCRDGKMRYLQPLRAGIYRFMRDQLRQALPAAPVYLCMESSSVWRDFLRERSAPDRSASLKPIMRPLEGFERGCGITW</sequence>
<dbReference type="GO" id="GO:1904047">
    <property type="term" value="F:S-adenosyl-L-methionine binding"/>
    <property type="evidence" value="ECO:0007669"/>
    <property type="project" value="TreeGrafter"/>
</dbReference>
<keyword evidence="3" id="KW-1185">Reference proteome</keyword>
<dbReference type="InterPro" id="IPR049539">
    <property type="entry name" value="SPL"/>
</dbReference>
<gene>
    <name evidence="2" type="ORF">SAMN05920897_10646</name>
</gene>
<reference evidence="2 3" key="1">
    <citation type="submission" date="2017-01" db="EMBL/GenBank/DDBJ databases">
        <authorList>
            <person name="Mah S.A."/>
            <person name="Swanson W.J."/>
            <person name="Moy G.W."/>
            <person name="Vacquier V.D."/>
        </authorList>
    </citation>
    <scope>NUCLEOTIDE SEQUENCE [LARGE SCALE GENOMIC DNA]</scope>
    <source>
        <strain evidence="2 3">ASpG1</strain>
    </source>
</reference>
<evidence type="ECO:0000259" key="1">
    <source>
        <dbReference type="PROSITE" id="PS51918"/>
    </source>
</evidence>
<dbReference type="PANTHER" id="PTHR37822">
    <property type="entry name" value="SPORE PHOTOPRODUCT LYASE-RELATED"/>
    <property type="match status" value="1"/>
</dbReference>
<feature type="domain" description="Radical SAM core" evidence="1">
    <location>
        <begin position="88"/>
        <end position="320"/>
    </location>
</feature>
<evidence type="ECO:0000313" key="2">
    <source>
        <dbReference type="EMBL" id="SIQ26381.1"/>
    </source>
</evidence>
<dbReference type="Pfam" id="PF20903">
    <property type="entry name" value="SPL"/>
    <property type="match status" value="1"/>
</dbReference>
<dbReference type="EMBL" id="FTMS01000006">
    <property type="protein sequence ID" value="SIQ26381.1"/>
    <property type="molecule type" value="Genomic_DNA"/>
</dbReference>
<name>A0A1N6RBY8_9SPIO</name>
<keyword evidence="2" id="KW-0456">Lyase</keyword>
<dbReference type="InterPro" id="IPR058240">
    <property type="entry name" value="rSAM_sf"/>
</dbReference>
<proteinExistence type="predicted"/>
<organism evidence="2 3">
    <name type="scientific">Alkalispirochaeta americana</name>
    <dbReference type="NCBI Taxonomy" id="159291"/>
    <lineage>
        <taxon>Bacteria</taxon>
        <taxon>Pseudomonadati</taxon>
        <taxon>Spirochaetota</taxon>
        <taxon>Spirochaetia</taxon>
        <taxon>Spirochaetales</taxon>
        <taxon>Spirochaetaceae</taxon>
        <taxon>Alkalispirochaeta</taxon>
    </lineage>
</organism>
<dbReference type="InterPro" id="IPR007197">
    <property type="entry name" value="rSAM"/>
</dbReference>
<dbReference type="AlphaFoldDB" id="A0A1N6RBY8"/>
<accession>A0A1N6RBY8</accession>
<dbReference type="STRING" id="159291.SAMN05920897_10646"/>
<dbReference type="PROSITE" id="PS51918">
    <property type="entry name" value="RADICAL_SAM"/>
    <property type="match status" value="1"/>
</dbReference>
<dbReference type="SUPFAM" id="SSF102114">
    <property type="entry name" value="Radical SAM enzymes"/>
    <property type="match status" value="1"/>
</dbReference>
<protein>
    <submittedName>
        <fullName evidence="2">Spore photoproduct lyase</fullName>
    </submittedName>
</protein>
<dbReference type="GO" id="GO:0042601">
    <property type="term" value="C:endospore-forming forespore"/>
    <property type="evidence" value="ECO:0007669"/>
    <property type="project" value="TreeGrafter"/>
</dbReference>
<dbReference type="Proteomes" id="UP000186400">
    <property type="component" value="Unassembled WGS sequence"/>
</dbReference>
<dbReference type="Gene3D" id="3.40.50.12110">
    <property type="match status" value="1"/>
</dbReference>
<dbReference type="GO" id="GO:0003913">
    <property type="term" value="F:DNA photolyase activity"/>
    <property type="evidence" value="ECO:0007669"/>
    <property type="project" value="TreeGrafter"/>
</dbReference>
<evidence type="ECO:0000313" key="3">
    <source>
        <dbReference type="Proteomes" id="UP000186400"/>
    </source>
</evidence>
<dbReference type="PANTHER" id="PTHR37822:SF2">
    <property type="entry name" value="SPORE PHOTOPRODUCT LYASE"/>
    <property type="match status" value="1"/>
</dbReference>